<dbReference type="Pfam" id="PF00092">
    <property type="entry name" value="VWA"/>
    <property type="match status" value="1"/>
</dbReference>
<feature type="compositionally biased region" description="Polar residues" evidence="1">
    <location>
        <begin position="485"/>
        <end position="496"/>
    </location>
</feature>
<feature type="compositionally biased region" description="Acidic residues" evidence="1">
    <location>
        <begin position="447"/>
        <end position="479"/>
    </location>
</feature>
<sequence length="506" mass="56934">MTSNSIFSTSFIKHQGVCPLTFEDLGFNPAEFGVVVNKVTEMEMDKTPTLLSITIDNSGSMQYDRKMHHVIQTVTNLIHTIVKKRMPVSILINAFNDTFEPIVELTDVIPETTDEILTKLKGVLAGGSTDIECAITHSQQRIEPYLSIFAKIHHFFLTDGHPNMGEVNHSKLAELVSSEYPTTFIGYGDDHNYQLLTECSKKHDDSSYQLVDDYRHIGILCGELLHTICYPALTGVTLHILYDIDSSLFVFDEKAHTFVNAINLGTFISGKEYRTPANLFERNVACIIHTSGILPGSTKETVDTELHVIKTSSNSDTQTADLTSDIFRFAVNRAMYHTRTNGIDANGSHLKQLYKKIRVYARQRGLLDTTFYKLLFDDLYASYSSEFDNMYLHARIISNGRNQSFRSSSNGRDYSHGRGGLRRQVAGEYDTFDSMLRENAVDTQYEFDDDESATPPDDNDESATPPDDNDESADEDDIESYIPANVQNDTNNTQTMCDVIRDVSMS</sequence>
<dbReference type="InterPro" id="IPR036465">
    <property type="entry name" value="vWFA_dom_sf"/>
</dbReference>
<proteinExistence type="predicted"/>
<dbReference type="Gene3D" id="3.40.50.410">
    <property type="entry name" value="von Willebrand factor, type A domain"/>
    <property type="match status" value="1"/>
</dbReference>
<evidence type="ECO:0000256" key="1">
    <source>
        <dbReference type="SAM" id="MobiDB-lite"/>
    </source>
</evidence>
<accession>A0A6C0DYG8</accession>
<feature type="region of interest" description="Disordered" evidence="1">
    <location>
        <begin position="447"/>
        <end position="506"/>
    </location>
</feature>
<dbReference type="InterPro" id="IPR002035">
    <property type="entry name" value="VWF_A"/>
</dbReference>
<dbReference type="CDD" id="cd00198">
    <property type="entry name" value="vWFA"/>
    <property type="match status" value="1"/>
</dbReference>
<protein>
    <recommendedName>
        <fullName evidence="2">VWFA domain-containing protein</fullName>
    </recommendedName>
</protein>
<reference evidence="3" key="1">
    <citation type="journal article" date="2020" name="Nature">
        <title>Giant virus diversity and host interactions through global metagenomics.</title>
        <authorList>
            <person name="Schulz F."/>
            <person name="Roux S."/>
            <person name="Paez-Espino D."/>
            <person name="Jungbluth S."/>
            <person name="Walsh D.A."/>
            <person name="Denef V.J."/>
            <person name="McMahon K.D."/>
            <person name="Konstantinidis K.T."/>
            <person name="Eloe-Fadrosh E.A."/>
            <person name="Kyrpides N.C."/>
            <person name="Woyke T."/>
        </authorList>
    </citation>
    <scope>NUCLEOTIDE SEQUENCE</scope>
    <source>
        <strain evidence="3">GVMAG-M-3300023174-92</strain>
    </source>
</reference>
<feature type="domain" description="VWFA" evidence="2">
    <location>
        <begin position="50"/>
        <end position="228"/>
    </location>
</feature>
<organism evidence="3">
    <name type="scientific">viral metagenome</name>
    <dbReference type="NCBI Taxonomy" id="1070528"/>
    <lineage>
        <taxon>unclassified sequences</taxon>
        <taxon>metagenomes</taxon>
        <taxon>organismal metagenomes</taxon>
    </lineage>
</organism>
<evidence type="ECO:0000313" key="3">
    <source>
        <dbReference type="EMBL" id="QHT21353.1"/>
    </source>
</evidence>
<dbReference type="SUPFAM" id="SSF53300">
    <property type="entry name" value="vWA-like"/>
    <property type="match status" value="1"/>
</dbReference>
<evidence type="ECO:0000259" key="2">
    <source>
        <dbReference type="PROSITE" id="PS50234"/>
    </source>
</evidence>
<name>A0A6C0DYG8_9ZZZZ</name>
<dbReference type="SMART" id="SM00327">
    <property type="entry name" value="VWA"/>
    <property type="match status" value="1"/>
</dbReference>
<dbReference type="EMBL" id="MN739690">
    <property type="protein sequence ID" value="QHT21353.1"/>
    <property type="molecule type" value="Genomic_DNA"/>
</dbReference>
<dbReference type="AlphaFoldDB" id="A0A6C0DYG8"/>
<dbReference type="PROSITE" id="PS50234">
    <property type="entry name" value="VWFA"/>
    <property type="match status" value="1"/>
</dbReference>